<protein>
    <recommendedName>
        <fullName evidence="8">Rhodopsin domain-containing protein</fullName>
    </recommendedName>
</protein>
<name>A0AAD6NLJ0_DREDA</name>
<sequence length="401" mass="45297">MATNSTHVPSKPFDPDYPVPYWHQRMELAIVVTVNTLSLLAILARLHLRAFRLKRFRADDKWMLAAGVFLIFPHFVCQIGANRFGSGLYTENIPDHWRPPFWYFSWGWIGYNIVSSLIKISMCCYLLQIVPFHMQLLRRLLYVLMVITFALGVSISLCHMLQCSPLISNFIYKLKQDDCFDIDIPRFVWIGGSIFIDLCILAIPWAIIRGTRIQAAEKRILLIVFSGNLMGTLVCVEPMEDFGADGFSPEFDLAYTQTAFAITNDVEILFYTLGASLPVLSPFLLSRFAVRQEVGATTTSRVPSWRVKGGSMAGSPVIVRMPTRPPRTLLTWDDATYTRGDEATRNDEHDHDLDHDHDHDHDDGASSDTTLAAHMGGRAADGNVEKSLEIEISQTRGDHMV</sequence>
<dbReference type="PANTHER" id="PTHR33048:SF47">
    <property type="entry name" value="INTEGRAL MEMBRANE PROTEIN-RELATED"/>
    <property type="match status" value="1"/>
</dbReference>
<comment type="caution">
    <text evidence="9">The sequence shown here is derived from an EMBL/GenBank/DDBJ whole genome shotgun (WGS) entry which is preliminary data.</text>
</comment>
<dbReference type="AlphaFoldDB" id="A0AAD6NLJ0"/>
<keyword evidence="2 7" id="KW-0812">Transmembrane</keyword>
<evidence type="ECO:0000256" key="1">
    <source>
        <dbReference type="ARBA" id="ARBA00004141"/>
    </source>
</evidence>
<feature type="transmembrane region" description="Helical" evidence="7">
    <location>
        <begin position="28"/>
        <end position="50"/>
    </location>
</feature>
<comment type="similarity">
    <text evidence="5">Belongs to the SAT4 family.</text>
</comment>
<feature type="transmembrane region" description="Helical" evidence="7">
    <location>
        <begin position="187"/>
        <end position="208"/>
    </location>
</feature>
<proteinExistence type="inferred from homology"/>
<dbReference type="Pfam" id="PF20684">
    <property type="entry name" value="Fung_rhodopsin"/>
    <property type="match status" value="1"/>
</dbReference>
<keyword evidence="4 7" id="KW-0472">Membrane</keyword>
<evidence type="ECO:0000256" key="2">
    <source>
        <dbReference type="ARBA" id="ARBA00022692"/>
    </source>
</evidence>
<feature type="transmembrane region" description="Helical" evidence="7">
    <location>
        <begin position="140"/>
        <end position="167"/>
    </location>
</feature>
<feature type="transmembrane region" description="Helical" evidence="7">
    <location>
        <begin position="220"/>
        <end position="239"/>
    </location>
</feature>
<feature type="compositionally biased region" description="Basic and acidic residues" evidence="6">
    <location>
        <begin position="340"/>
        <end position="364"/>
    </location>
</feature>
<gene>
    <name evidence="9" type="ORF">Dda_3183</name>
</gene>
<accession>A0AAD6NLJ0</accession>
<dbReference type="PANTHER" id="PTHR33048">
    <property type="entry name" value="PTH11-LIKE INTEGRAL MEMBRANE PROTEIN (AFU_ORTHOLOGUE AFUA_5G11245)"/>
    <property type="match status" value="1"/>
</dbReference>
<dbReference type="InterPro" id="IPR049326">
    <property type="entry name" value="Rhodopsin_dom_fungi"/>
</dbReference>
<evidence type="ECO:0000256" key="7">
    <source>
        <dbReference type="SAM" id="Phobius"/>
    </source>
</evidence>
<evidence type="ECO:0000313" key="10">
    <source>
        <dbReference type="Proteomes" id="UP001221413"/>
    </source>
</evidence>
<dbReference type="GO" id="GO:0016020">
    <property type="term" value="C:membrane"/>
    <property type="evidence" value="ECO:0007669"/>
    <property type="project" value="UniProtKB-SubCell"/>
</dbReference>
<dbReference type="InterPro" id="IPR052337">
    <property type="entry name" value="SAT4-like"/>
</dbReference>
<evidence type="ECO:0000313" key="9">
    <source>
        <dbReference type="EMBL" id="KAJ6262375.1"/>
    </source>
</evidence>
<dbReference type="Proteomes" id="UP001221413">
    <property type="component" value="Unassembled WGS sequence"/>
</dbReference>
<reference evidence="9" key="1">
    <citation type="submission" date="2023-01" db="EMBL/GenBank/DDBJ databases">
        <title>The chitinases involved in constricting ring structure development in the nematode-trapping fungus Drechslerella dactyloides.</title>
        <authorList>
            <person name="Wang R."/>
            <person name="Zhang L."/>
            <person name="Tang P."/>
            <person name="Li S."/>
            <person name="Liang L."/>
        </authorList>
    </citation>
    <scope>NUCLEOTIDE SEQUENCE</scope>
    <source>
        <strain evidence="9">YMF1.00031</strain>
    </source>
</reference>
<evidence type="ECO:0000256" key="6">
    <source>
        <dbReference type="SAM" id="MobiDB-lite"/>
    </source>
</evidence>
<feature type="transmembrane region" description="Helical" evidence="7">
    <location>
        <begin position="62"/>
        <end position="81"/>
    </location>
</feature>
<feature type="transmembrane region" description="Helical" evidence="7">
    <location>
        <begin position="101"/>
        <end position="128"/>
    </location>
</feature>
<dbReference type="EMBL" id="JAQGDS010000003">
    <property type="protein sequence ID" value="KAJ6262375.1"/>
    <property type="molecule type" value="Genomic_DNA"/>
</dbReference>
<evidence type="ECO:0000259" key="8">
    <source>
        <dbReference type="Pfam" id="PF20684"/>
    </source>
</evidence>
<evidence type="ECO:0000256" key="3">
    <source>
        <dbReference type="ARBA" id="ARBA00022989"/>
    </source>
</evidence>
<keyword evidence="3 7" id="KW-1133">Transmembrane helix</keyword>
<evidence type="ECO:0000256" key="5">
    <source>
        <dbReference type="ARBA" id="ARBA00038359"/>
    </source>
</evidence>
<evidence type="ECO:0000256" key="4">
    <source>
        <dbReference type="ARBA" id="ARBA00023136"/>
    </source>
</evidence>
<feature type="domain" description="Rhodopsin" evidence="8">
    <location>
        <begin position="44"/>
        <end position="284"/>
    </location>
</feature>
<organism evidence="9 10">
    <name type="scientific">Drechslerella dactyloides</name>
    <name type="common">Nematode-trapping fungus</name>
    <name type="synonym">Arthrobotrys dactyloides</name>
    <dbReference type="NCBI Taxonomy" id="74499"/>
    <lineage>
        <taxon>Eukaryota</taxon>
        <taxon>Fungi</taxon>
        <taxon>Dikarya</taxon>
        <taxon>Ascomycota</taxon>
        <taxon>Pezizomycotina</taxon>
        <taxon>Orbiliomycetes</taxon>
        <taxon>Orbiliales</taxon>
        <taxon>Orbiliaceae</taxon>
        <taxon>Drechslerella</taxon>
    </lineage>
</organism>
<keyword evidence="10" id="KW-1185">Reference proteome</keyword>
<comment type="subcellular location">
    <subcellularLocation>
        <location evidence="1">Membrane</location>
        <topology evidence="1">Multi-pass membrane protein</topology>
    </subcellularLocation>
</comment>
<feature type="transmembrane region" description="Helical" evidence="7">
    <location>
        <begin position="268"/>
        <end position="285"/>
    </location>
</feature>
<feature type="region of interest" description="Disordered" evidence="6">
    <location>
        <begin position="340"/>
        <end position="370"/>
    </location>
</feature>